<dbReference type="InterPro" id="IPR003661">
    <property type="entry name" value="HisK_dim/P_dom"/>
</dbReference>
<comment type="caution">
    <text evidence="7">The sequence shown here is derived from an EMBL/GenBank/DDBJ whole genome shotgun (WGS) entry which is preliminary data.</text>
</comment>
<dbReference type="SUPFAM" id="SSF55874">
    <property type="entry name" value="ATPase domain of HSP90 chaperone/DNA topoisomerase II/histidine kinase"/>
    <property type="match status" value="1"/>
</dbReference>
<evidence type="ECO:0000259" key="6">
    <source>
        <dbReference type="PROSITE" id="PS50109"/>
    </source>
</evidence>
<keyword evidence="4 7" id="KW-0808">Transferase</keyword>
<keyword evidence="5" id="KW-0902">Two-component regulatory system</keyword>
<dbReference type="PANTHER" id="PTHR43547:SF2">
    <property type="entry name" value="HYBRID SIGNAL TRANSDUCTION HISTIDINE KINASE C"/>
    <property type="match status" value="1"/>
</dbReference>
<evidence type="ECO:0000256" key="3">
    <source>
        <dbReference type="ARBA" id="ARBA00022553"/>
    </source>
</evidence>
<dbReference type="Gene3D" id="3.30.565.10">
    <property type="entry name" value="Histidine kinase-like ATPase, C-terminal domain"/>
    <property type="match status" value="1"/>
</dbReference>
<reference evidence="7 8" key="1">
    <citation type="submission" date="2024-03" db="EMBL/GenBank/DDBJ databases">
        <title>Human intestinal bacterial collection.</title>
        <authorList>
            <person name="Pauvert C."/>
            <person name="Hitch T.C.A."/>
            <person name="Clavel T."/>
        </authorList>
    </citation>
    <scope>NUCLEOTIDE SEQUENCE [LARGE SCALE GENOMIC DNA]</scope>
    <source>
        <strain evidence="7 8">CLA-JM-H16</strain>
    </source>
</reference>
<dbReference type="InterPro" id="IPR003594">
    <property type="entry name" value="HATPase_dom"/>
</dbReference>
<evidence type="ECO:0000256" key="1">
    <source>
        <dbReference type="ARBA" id="ARBA00000085"/>
    </source>
</evidence>
<dbReference type="SMART" id="SM00387">
    <property type="entry name" value="HATPase_c"/>
    <property type="match status" value="1"/>
</dbReference>
<keyword evidence="3" id="KW-0597">Phosphoprotein</keyword>
<evidence type="ECO:0000256" key="5">
    <source>
        <dbReference type="ARBA" id="ARBA00023012"/>
    </source>
</evidence>
<keyword evidence="4 7" id="KW-0418">Kinase</keyword>
<dbReference type="PROSITE" id="PS50109">
    <property type="entry name" value="HIS_KIN"/>
    <property type="match status" value="1"/>
</dbReference>
<dbReference type="Proteomes" id="UP001473063">
    <property type="component" value="Unassembled WGS sequence"/>
</dbReference>
<sequence>MCNDNTVDKLKNEFHYTLSKFSHEIRNPLTLISSGLQMIASAHPEVQDYKQWDDIMDNLDYVKELLNEFSTFNNAGRINLTSTDTGTYLKTILSSVKPTLDYLDIQLDTDIPDSLPIMMLDQIRIRQMLLNLLKNAWEAVPVPGGKISFSVRLKNPGICIDIRDNGCGISPEQQAEIFQPFFTTKESGTGLGLPVVKQVVEAHDGSISVESAPDHGTVFHIFLG</sequence>
<dbReference type="PANTHER" id="PTHR43547">
    <property type="entry name" value="TWO-COMPONENT HISTIDINE KINASE"/>
    <property type="match status" value="1"/>
</dbReference>
<organism evidence="7 8">
    <name type="scientific">Blautia aquisgranensis</name>
    <dbReference type="NCBI Taxonomy" id="3133153"/>
    <lineage>
        <taxon>Bacteria</taxon>
        <taxon>Bacillati</taxon>
        <taxon>Bacillota</taxon>
        <taxon>Clostridia</taxon>
        <taxon>Lachnospirales</taxon>
        <taxon>Lachnospiraceae</taxon>
        <taxon>Blautia</taxon>
    </lineage>
</organism>
<dbReference type="EMBL" id="JBBMEJ010000009">
    <property type="protein sequence ID" value="MEQ2371034.1"/>
    <property type="molecule type" value="Genomic_DNA"/>
</dbReference>
<accession>A0ABV1BFS7</accession>
<dbReference type="Pfam" id="PF02518">
    <property type="entry name" value="HATPase_c"/>
    <property type="match status" value="1"/>
</dbReference>
<evidence type="ECO:0000256" key="4">
    <source>
        <dbReference type="ARBA" id="ARBA00022777"/>
    </source>
</evidence>
<comment type="catalytic activity">
    <reaction evidence="1">
        <text>ATP + protein L-histidine = ADP + protein N-phospho-L-histidine.</text>
        <dbReference type="EC" id="2.7.13.3"/>
    </reaction>
</comment>
<dbReference type="InterPro" id="IPR036890">
    <property type="entry name" value="HATPase_C_sf"/>
</dbReference>
<dbReference type="CDD" id="cd00082">
    <property type="entry name" value="HisKA"/>
    <property type="match status" value="1"/>
</dbReference>
<dbReference type="InterPro" id="IPR004358">
    <property type="entry name" value="Sig_transdc_His_kin-like_C"/>
</dbReference>
<dbReference type="Gene3D" id="1.10.287.130">
    <property type="match status" value="1"/>
</dbReference>
<gene>
    <name evidence="7" type="ORF">WMO28_08770</name>
</gene>
<evidence type="ECO:0000256" key="2">
    <source>
        <dbReference type="ARBA" id="ARBA00012438"/>
    </source>
</evidence>
<dbReference type="RefSeq" id="WP_349056707.1">
    <property type="nucleotide sequence ID" value="NZ_JBBMEJ010000009.1"/>
</dbReference>
<feature type="domain" description="Histidine kinase" evidence="6">
    <location>
        <begin position="20"/>
        <end position="224"/>
    </location>
</feature>
<dbReference type="InterPro" id="IPR036097">
    <property type="entry name" value="HisK_dim/P_sf"/>
</dbReference>
<proteinExistence type="predicted"/>
<dbReference type="EC" id="2.7.13.3" evidence="2"/>
<protein>
    <recommendedName>
        <fullName evidence="2">histidine kinase</fullName>
        <ecNumber evidence="2">2.7.13.3</ecNumber>
    </recommendedName>
</protein>
<evidence type="ECO:0000313" key="8">
    <source>
        <dbReference type="Proteomes" id="UP001473063"/>
    </source>
</evidence>
<name>A0ABV1BFS7_9FIRM</name>
<dbReference type="GO" id="GO:0016301">
    <property type="term" value="F:kinase activity"/>
    <property type="evidence" value="ECO:0007669"/>
    <property type="project" value="UniProtKB-KW"/>
</dbReference>
<keyword evidence="8" id="KW-1185">Reference proteome</keyword>
<evidence type="ECO:0000313" key="7">
    <source>
        <dbReference type="EMBL" id="MEQ2371034.1"/>
    </source>
</evidence>
<dbReference type="PRINTS" id="PR00344">
    <property type="entry name" value="BCTRLSENSOR"/>
</dbReference>
<dbReference type="InterPro" id="IPR005467">
    <property type="entry name" value="His_kinase_dom"/>
</dbReference>
<dbReference type="SUPFAM" id="SSF47384">
    <property type="entry name" value="Homodimeric domain of signal transducing histidine kinase"/>
    <property type="match status" value="1"/>
</dbReference>